<feature type="compositionally biased region" description="Gly residues" evidence="1">
    <location>
        <begin position="279"/>
        <end position="311"/>
    </location>
</feature>
<feature type="compositionally biased region" description="Basic and acidic residues" evidence="1">
    <location>
        <begin position="76"/>
        <end position="89"/>
    </location>
</feature>
<dbReference type="EMBL" id="JACXYU010000021">
    <property type="protein sequence ID" value="MBD3934841.1"/>
    <property type="molecule type" value="Genomic_DNA"/>
</dbReference>
<feature type="compositionally biased region" description="Pro residues" evidence="1">
    <location>
        <begin position="28"/>
        <end position="47"/>
    </location>
</feature>
<reference evidence="2" key="1">
    <citation type="submission" date="2020-09" db="EMBL/GenBank/DDBJ databases">
        <title>Secondary metabolite and genome analysis of marine Streptomyces chumphonensis KK1-2T.</title>
        <authorList>
            <person name="Phongsopitanun W."/>
            <person name="Kanchanasin P."/>
            <person name="Pittayakhajonwut P."/>
            <person name="Suwanborirux K."/>
            <person name="Tanasupawat S."/>
        </authorList>
    </citation>
    <scope>NUCLEOTIDE SEQUENCE</scope>
    <source>
        <strain evidence="2">KK1-2</strain>
    </source>
</reference>
<feature type="compositionally biased region" description="Basic residues" evidence="1">
    <location>
        <begin position="450"/>
        <end position="459"/>
    </location>
</feature>
<feature type="compositionally biased region" description="Low complexity" evidence="1">
    <location>
        <begin position="96"/>
        <end position="107"/>
    </location>
</feature>
<feature type="compositionally biased region" description="Basic and acidic residues" evidence="1">
    <location>
        <begin position="548"/>
        <end position="561"/>
    </location>
</feature>
<feature type="compositionally biased region" description="Basic and acidic residues" evidence="1">
    <location>
        <begin position="1"/>
        <end position="12"/>
    </location>
</feature>
<feature type="region of interest" description="Disordered" evidence="1">
    <location>
        <begin position="163"/>
        <end position="612"/>
    </location>
</feature>
<feature type="compositionally biased region" description="Gly residues" evidence="1">
    <location>
        <begin position="180"/>
        <end position="189"/>
    </location>
</feature>
<feature type="compositionally biased region" description="Basic and acidic residues" evidence="1">
    <location>
        <begin position="51"/>
        <end position="64"/>
    </location>
</feature>
<protein>
    <submittedName>
        <fullName evidence="2">Uncharacterized protein</fullName>
    </submittedName>
</protein>
<feature type="compositionally biased region" description="Low complexity" evidence="1">
    <location>
        <begin position="526"/>
        <end position="536"/>
    </location>
</feature>
<feature type="compositionally biased region" description="Gly residues" evidence="1">
    <location>
        <begin position="196"/>
        <end position="212"/>
    </location>
</feature>
<evidence type="ECO:0000256" key="1">
    <source>
        <dbReference type="SAM" id="MobiDB-lite"/>
    </source>
</evidence>
<keyword evidence="3" id="KW-1185">Reference proteome</keyword>
<organism evidence="2 3">
    <name type="scientific">Streptomyces chumphonensis</name>
    <dbReference type="NCBI Taxonomy" id="1214925"/>
    <lineage>
        <taxon>Bacteria</taxon>
        <taxon>Bacillati</taxon>
        <taxon>Actinomycetota</taxon>
        <taxon>Actinomycetes</taxon>
        <taxon>Kitasatosporales</taxon>
        <taxon>Streptomycetaceae</taxon>
        <taxon>Streptomyces</taxon>
    </lineage>
</organism>
<evidence type="ECO:0000313" key="3">
    <source>
        <dbReference type="Proteomes" id="UP000632289"/>
    </source>
</evidence>
<gene>
    <name evidence="2" type="ORF">IF129_25175</name>
</gene>
<accession>A0A927F438</accession>
<feature type="compositionally biased region" description="Basic and acidic residues" evidence="1">
    <location>
        <begin position="164"/>
        <end position="179"/>
    </location>
</feature>
<feature type="compositionally biased region" description="Basic residues" evidence="1">
    <location>
        <begin position="470"/>
        <end position="484"/>
    </location>
</feature>
<evidence type="ECO:0000313" key="2">
    <source>
        <dbReference type="EMBL" id="MBD3934841.1"/>
    </source>
</evidence>
<name>A0A927F438_9ACTN</name>
<dbReference type="Proteomes" id="UP000632289">
    <property type="component" value="Unassembled WGS sequence"/>
</dbReference>
<feature type="compositionally biased region" description="Low complexity" evidence="1">
    <location>
        <begin position="269"/>
        <end position="278"/>
    </location>
</feature>
<dbReference type="AlphaFoldDB" id="A0A927F438"/>
<feature type="compositionally biased region" description="Gly residues" evidence="1">
    <location>
        <begin position="226"/>
        <end position="240"/>
    </location>
</feature>
<proteinExistence type="predicted"/>
<feature type="compositionally biased region" description="Basic and acidic residues" evidence="1">
    <location>
        <begin position="380"/>
        <end position="389"/>
    </location>
</feature>
<feature type="region of interest" description="Disordered" evidence="1">
    <location>
        <begin position="1"/>
        <end position="148"/>
    </location>
</feature>
<feature type="compositionally biased region" description="Basic and acidic residues" evidence="1">
    <location>
        <begin position="316"/>
        <end position="334"/>
    </location>
</feature>
<dbReference type="RefSeq" id="WP_191212139.1">
    <property type="nucleotide sequence ID" value="NZ_BAABKL010000005.1"/>
</dbReference>
<sequence>MADEPPNDRDDGPVPISFTAPLNAGPTARPPAAPPAPPPESAPASPEPEPEPEREREPTPEDAGRPLLRAVPGPQSERDSEPVEIEEHPWASPMQALAALPDPALADSPVTADDDGRDQDLGGDGSGEQLLPPAAENGEQRERGGAGALAMAAGLAVSVAALRGLERERDSKRKDERGGRAGPGAGGPGAQRRSGGISGAGGGTGGGTGSSGGLSARRTDTSRTGQGTGSGGGGALGGGRGGDRRGPGTRGGGSDDRPGPLRSTHQSAGVGTLGNRTGNRGGGGYGTGGWGSGGAPHRGGGTSGGGRGRTGPGKSLGRDGTGRAVAHPEHRRSDVTPLVHRDRRPGGTGGTGGGTDRKTAPTKSRGRSGRTTLAQALGEDATRRTEPRLTRRRAGMRPPIWRREDHHKKKEKEGGKPTAGGAAPAPGTGGTSSAGPGARPPLTPGASTSHKTRAGRTKTKPGAPDPQSKSKSKRRSKGKGRRGRTGNNSSWWRPRGWSKARERVRSRARPAAGGEPFDDDGGNFWTGTSTGTGSSGPRQTPWESAAEATHDHDTTVWRADKPPPPGHTQEQITTGVRMLGPAPTPHHPRPVTTAPHATHTSTKETDVPNPRTRTGALAVSPSGAYQPAVGSSGHDTDVKLGDALRHLKKLTKASWAAYRQFEWAADGALKLRAAMLDLAELLAQRNNVIGRRTRAALARLAESMDRLARAATRAKDATLASAEMTEALARDMEAAYRPMQQITADKGLATPSARTHNQP</sequence>
<comment type="caution">
    <text evidence="2">The sequence shown here is derived from an EMBL/GenBank/DDBJ whole genome shotgun (WGS) entry which is preliminary data.</text>
</comment>